<proteinExistence type="inferred from homology"/>
<dbReference type="PANTHER" id="PTHR31438:SF1">
    <property type="entry name" value="LYSINE N-ACYLTRANSFERASE C17G9.06C-RELATED"/>
    <property type="match status" value="1"/>
</dbReference>
<dbReference type="InterPro" id="IPR019432">
    <property type="entry name" value="Acyltransferase_MbtK/IucB-like"/>
</dbReference>
<dbReference type="InterPro" id="IPR016181">
    <property type="entry name" value="Acyl_CoA_acyltransferase"/>
</dbReference>
<dbReference type="SMART" id="SM01006">
    <property type="entry name" value="AlcB"/>
    <property type="match status" value="1"/>
</dbReference>
<comment type="similarity">
    <text evidence="1">Belongs to the lysine N-acyltransferase MbtK family.</text>
</comment>
<protein>
    <recommendedName>
        <fullName evidence="2">Acyltransferase MbtK/IucB-like conserved domain-containing protein</fullName>
    </recommendedName>
</protein>
<organism evidence="3 4">
    <name type="scientific">Malassezia furfur</name>
    <name type="common">Pityriasis versicolor infection agent</name>
    <name type="synonym">Pityrosporum furfur</name>
    <dbReference type="NCBI Taxonomy" id="55194"/>
    <lineage>
        <taxon>Eukaryota</taxon>
        <taxon>Fungi</taxon>
        <taxon>Dikarya</taxon>
        <taxon>Basidiomycota</taxon>
        <taxon>Ustilaginomycotina</taxon>
        <taxon>Malasseziomycetes</taxon>
        <taxon>Malasseziales</taxon>
        <taxon>Malasseziaceae</taxon>
        <taxon>Malassezia</taxon>
    </lineage>
</organism>
<name>A0ABY8EM81_MALFU</name>
<feature type="domain" description="Acyltransferase MbtK/IucB-like conserved" evidence="2">
    <location>
        <begin position="282"/>
        <end position="328"/>
    </location>
</feature>
<sequence>MPFSATRGRWRTKKSWRPARGATPLQITMSGWLAKKGVWPTTVAPGTYPLVVNGDTTLTIYVAHADSSAAHQNGPLHVVTPSAAQPSALIVHDGVMKVAPPAAPYTHPSQEPDDNTLKARALRFAHVELAAPAQLTLLQVWTFAYVFFTLWPDQEYFVLATQPSISPEAWVAPLLHSELALPNPACTDADPLPASVLVSRAAFWQGAGPLPAGGWVPAIELDPRAANVSEMLRAAPDSSAPGSLYAACLPKLGLWSLQHAQVPLYRRYIPELKQTLTFRLARSSSETDVDLVHRWHASERVNTGWRQDMPREKHREYLAAQEASPSCTALIGEWDGEPFGYLEIYHAKQSNLRDFYVANEYDRGFHALVGEERFRGPHRVRSWMGGVIHLLFLLDPRTMRVVSEPRASNTKMVEYECMCGGHVEKLIDLGHKRAALVWIPRERFFQLCPMGPLPTA</sequence>
<evidence type="ECO:0000259" key="2">
    <source>
        <dbReference type="SMART" id="SM01006"/>
    </source>
</evidence>
<evidence type="ECO:0000313" key="4">
    <source>
        <dbReference type="Proteomes" id="UP000818624"/>
    </source>
</evidence>
<evidence type="ECO:0000313" key="3">
    <source>
        <dbReference type="EMBL" id="WFD46084.1"/>
    </source>
</evidence>
<reference evidence="3 4" key="1">
    <citation type="journal article" date="2020" name="Elife">
        <title>Loss of centromere function drives karyotype evolution in closely related Malassezia species.</title>
        <authorList>
            <person name="Sankaranarayanan S.R."/>
            <person name="Ianiri G."/>
            <person name="Coelho M.A."/>
            <person name="Reza M.H."/>
            <person name="Thimmappa B.C."/>
            <person name="Ganguly P."/>
            <person name="Vadnala R.N."/>
            <person name="Sun S."/>
            <person name="Siddharthan R."/>
            <person name="Tellgren-Roth C."/>
            <person name="Dawson T.L."/>
            <person name="Heitman J."/>
            <person name="Sanyal K."/>
        </authorList>
    </citation>
    <scope>NUCLEOTIDE SEQUENCE [LARGE SCALE GENOMIC DNA]</scope>
    <source>
        <strain evidence="3">CBS14141</strain>
    </source>
</reference>
<dbReference type="EMBL" id="CP046234">
    <property type="protein sequence ID" value="WFD46084.1"/>
    <property type="molecule type" value="Genomic_DNA"/>
</dbReference>
<gene>
    <name evidence="3" type="ORF">GLX27_000713</name>
</gene>
<dbReference type="PANTHER" id="PTHR31438">
    <property type="entry name" value="LYSINE N-ACYLTRANSFERASE C17G9.06C-RELATED"/>
    <property type="match status" value="1"/>
</dbReference>
<dbReference type="Pfam" id="PF13523">
    <property type="entry name" value="Acetyltransf_8"/>
    <property type="match status" value="1"/>
</dbReference>
<dbReference type="Gene3D" id="3.40.630.30">
    <property type="match status" value="1"/>
</dbReference>
<dbReference type="SUPFAM" id="SSF55729">
    <property type="entry name" value="Acyl-CoA N-acyltransferases (Nat)"/>
    <property type="match status" value="1"/>
</dbReference>
<evidence type="ECO:0000256" key="1">
    <source>
        <dbReference type="ARBA" id="ARBA00009893"/>
    </source>
</evidence>
<accession>A0ABY8EM81</accession>
<dbReference type="Proteomes" id="UP000818624">
    <property type="component" value="Chromosome 1"/>
</dbReference>
<keyword evidence="4" id="KW-1185">Reference proteome</keyword>